<dbReference type="PANTHER" id="PTHR21706:SF15">
    <property type="entry name" value="TRANSMEMBRANE PROTEIN 65"/>
    <property type="match status" value="1"/>
</dbReference>
<dbReference type="OrthoDB" id="430821at2759"/>
<dbReference type="GO" id="GO:0016020">
    <property type="term" value="C:membrane"/>
    <property type="evidence" value="ECO:0007669"/>
    <property type="project" value="UniProtKB-SubCell"/>
</dbReference>
<evidence type="ECO:0000313" key="6">
    <source>
        <dbReference type="EMBL" id="KAF2882374.1"/>
    </source>
</evidence>
<reference evidence="6" key="1">
    <citation type="submission" date="2019-08" db="EMBL/GenBank/DDBJ databases">
        <title>The genome of the North American firefly Photinus pyralis.</title>
        <authorList>
            <consortium name="Photinus pyralis genome working group"/>
            <person name="Fallon T.R."/>
            <person name="Sander Lower S.E."/>
            <person name="Weng J.-K."/>
        </authorList>
    </citation>
    <scope>NUCLEOTIDE SEQUENCE</scope>
    <source>
        <strain evidence="6">TRF0915ILg1</strain>
        <tissue evidence="6">Whole body</tissue>
    </source>
</reference>
<feature type="transmembrane region" description="Helical" evidence="5">
    <location>
        <begin position="264"/>
        <end position="283"/>
    </location>
</feature>
<dbReference type="PANTHER" id="PTHR21706">
    <property type="entry name" value="TRANSMEMBRANE PROTEIN 65"/>
    <property type="match status" value="1"/>
</dbReference>
<keyword evidence="3 5" id="KW-1133">Transmembrane helix</keyword>
<dbReference type="InterPro" id="IPR019537">
    <property type="entry name" value="TMEM65"/>
</dbReference>
<evidence type="ECO:0000256" key="3">
    <source>
        <dbReference type="ARBA" id="ARBA00022989"/>
    </source>
</evidence>
<keyword evidence="4 5" id="KW-0472">Membrane</keyword>
<organism evidence="6 7">
    <name type="scientific">Ignelater luminosus</name>
    <name type="common">Cucubano</name>
    <name type="synonym">Pyrophorus luminosus</name>
    <dbReference type="NCBI Taxonomy" id="2038154"/>
    <lineage>
        <taxon>Eukaryota</taxon>
        <taxon>Metazoa</taxon>
        <taxon>Ecdysozoa</taxon>
        <taxon>Arthropoda</taxon>
        <taxon>Hexapoda</taxon>
        <taxon>Insecta</taxon>
        <taxon>Pterygota</taxon>
        <taxon>Neoptera</taxon>
        <taxon>Endopterygota</taxon>
        <taxon>Coleoptera</taxon>
        <taxon>Polyphaga</taxon>
        <taxon>Elateriformia</taxon>
        <taxon>Elateroidea</taxon>
        <taxon>Elateridae</taxon>
        <taxon>Agrypninae</taxon>
        <taxon>Pyrophorini</taxon>
        <taxon>Ignelater</taxon>
    </lineage>
</organism>
<evidence type="ECO:0000256" key="4">
    <source>
        <dbReference type="ARBA" id="ARBA00023136"/>
    </source>
</evidence>
<dbReference type="GO" id="GO:0005739">
    <property type="term" value="C:mitochondrion"/>
    <property type="evidence" value="ECO:0007669"/>
    <property type="project" value="TreeGrafter"/>
</dbReference>
<evidence type="ECO:0000256" key="5">
    <source>
        <dbReference type="SAM" id="Phobius"/>
    </source>
</evidence>
<dbReference type="AlphaFoldDB" id="A0A8K0G1K2"/>
<dbReference type="EMBL" id="VTPC01090620">
    <property type="protein sequence ID" value="KAF2882374.1"/>
    <property type="molecule type" value="Genomic_DNA"/>
</dbReference>
<dbReference type="Proteomes" id="UP000801492">
    <property type="component" value="Unassembled WGS sequence"/>
</dbReference>
<gene>
    <name evidence="6" type="ORF">ILUMI_23794</name>
</gene>
<evidence type="ECO:0000256" key="2">
    <source>
        <dbReference type="ARBA" id="ARBA00022692"/>
    </source>
</evidence>
<keyword evidence="7" id="KW-1185">Reference proteome</keyword>
<evidence type="ECO:0008006" key="8">
    <source>
        <dbReference type="Google" id="ProtNLM"/>
    </source>
</evidence>
<accession>A0A8K0G1K2</accession>
<proteinExistence type="predicted"/>
<comment type="subcellular location">
    <subcellularLocation>
        <location evidence="1">Membrane</location>
        <topology evidence="1">Multi-pass membrane protein</topology>
    </subcellularLocation>
</comment>
<dbReference type="Pfam" id="PF10507">
    <property type="entry name" value="TMEM65"/>
    <property type="match status" value="1"/>
</dbReference>
<keyword evidence="2 5" id="KW-0812">Transmembrane</keyword>
<evidence type="ECO:0000256" key="1">
    <source>
        <dbReference type="ARBA" id="ARBA00004141"/>
    </source>
</evidence>
<sequence>MTALSLKVTSRYSKVLNLTFRTFFVESTSSSQNRSLKSEFKICNKILNQNVLAHKRNFSVDPTLGGSAARAETTSTTQGLNKLQAQELILRLNSEERTILYSALQEYQSKLIKDEYQGQLAASRWRSKFGRPAKLPRLGDVDPTGSYCLLPEDWLMKKCVESVPPPNLKNLIDIGIANSIPFIGFGFLDNFFMILFGDYIDWYLGSYFCLSTMAAAALGNTFSDVLGIGSAFYVERLANRIGYNPPKLSPIQMEMPISRHSANIGRVFGVTLGCLLGMFPLLFKNGVKNENDKKNDKKPLAPI</sequence>
<comment type="caution">
    <text evidence="6">The sequence shown here is derived from an EMBL/GenBank/DDBJ whole genome shotgun (WGS) entry which is preliminary data.</text>
</comment>
<protein>
    <recommendedName>
        <fullName evidence="8">Transmembrane protein 65</fullName>
    </recommendedName>
</protein>
<evidence type="ECO:0000313" key="7">
    <source>
        <dbReference type="Proteomes" id="UP000801492"/>
    </source>
</evidence>
<name>A0A8K0G1K2_IGNLU</name>